<evidence type="ECO:0000256" key="1">
    <source>
        <dbReference type="SAM" id="SignalP"/>
    </source>
</evidence>
<dbReference type="PANTHER" id="PTHR34366:SF7">
    <property type="entry name" value="TRANSMEMBRANE PROTEIN"/>
    <property type="match status" value="1"/>
</dbReference>
<dbReference type="EMBL" id="SDAM02000019">
    <property type="protein sequence ID" value="KAH6836872.1"/>
    <property type="molecule type" value="Genomic_DNA"/>
</dbReference>
<evidence type="ECO:0000313" key="4">
    <source>
        <dbReference type="Proteomes" id="UP001190926"/>
    </source>
</evidence>
<evidence type="ECO:0000313" key="3">
    <source>
        <dbReference type="EMBL" id="KAH6836872.1"/>
    </source>
</evidence>
<comment type="caution">
    <text evidence="3">The sequence shown here is derived from an EMBL/GenBank/DDBJ whole genome shotgun (WGS) entry which is preliminary data.</text>
</comment>
<name>A0AAD4JN55_PERFH</name>
<feature type="chain" id="PRO_5042001987" description="DUF7731 domain-containing protein" evidence="1">
    <location>
        <begin position="20"/>
        <end position="128"/>
    </location>
</feature>
<keyword evidence="1" id="KW-0732">Signal</keyword>
<feature type="domain" description="DUF7731" evidence="2">
    <location>
        <begin position="33"/>
        <end position="123"/>
    </location>
</feature>
<protein>
    <recommendedName>
        <fullName evidence="2">DUF7731 domain-containing protein</fullName>
    </recommendedName>
</protein>
<organism evidence="3 4">
    <name type="scientific">Perilla frutescens var. hirtella</name>
    <name type="common">Perilla citriodora</name>
    <name type="synonym">Perilla setoyensis</name>
    <dbReference type="NCBI Taxonomy" id="608512"/>
    <lineage>
        <taxon>Eukaryota</taxon>
        <taxon>Viridiplantae</taxon>
        <taxon>Streptophyta</taxon>
        <taxon>Embryophyta</taxon>
        <taxon>Tracheophyta</taxon>
        <taxon>Spermatophyta</taxon>
        <taxon>Magnoliopsida</taxon>
        <taxon>eudicotyledons</taxon>
        <taxon>Gunneridae</taxon>
        <taxon>Pentapetalae</taxon>
        <taxon>asterids</taxon>
        <taxon>lamiids</taxon>
        <taxon>Lamiales</taxon>
        <taxon>Lamiaceae</taxon>
        <taxon>Nepetoideae</taxon>
        <taxon>Elsholtzieae</taxon>
        <taxon>Perilla</taxon>
    </lineage>
</organism>
<keyword evidence="4" id="KW-1185">Reference proteome</keyword>
<dbReference type="AlphaFoldDB" id="A0AAD4JN55"/>
<dbReference type="Proteomes" id="UP001190926">
    <property type="component" value="Unassembled WGS sequence"/>
</dbReference>
<dbReference type="InterPro" id="IPR056633">
    <property type="entry name" value="DUF7731"/>
</dbReference>
<sequence length="128" mass="14124">MELFLIVAIILILPTATPAENTWNPTANMNLNPTQAWRSSEYCLRNTSTTCQLSHNYKLTSSGWLNVTAADGPNFCQAGGCADHMRAVLLCLKRVKRDYWFANSATVQDLYDTISNGCSNGGKGNQKF</sequence>
<evidence type="ECO:0000259" key="2">
    <source>
        <dbReference type="Pfam" id="PF24865"/>
    </source>
</evidence>
<feature type="signal peptide" evidence="1">
    <location>
        <begin position="1"/>
        <end position="19"/>
    </location>
</feature>
<dbReference type="Pfam" id="PF24865">
    <property type="entry name" value="DUF7731"/>
    <property type="match status" value="1"/>
</dbReference>
<accession>A0AAD4JN55</accession>
<gene>
    <name evidence="3" type="ORF">C2S53_008584</name>
</gene>
<dbReference type="PANTHER" id="PTHR34366">
    <property type="entry name" value="OS07G0289901 PROTEIN-RELATED"/>
    <property type="match status" value="1"/>
</dbReference>
<reference evidence="3 4" key="1">
    <citation type="journal article" date="2021" name="Nat. Commun.">
        <title>Incipient diploidization of the medicinal plant Perilla within 10,000 years.</title>
        <authorList>
            <person name="Zhang Y."/>
            <person name="Shen Q."/>
            <person name="Leng L."/>
            <person name="Zhang D."/>
            <person name="Chen S."/>
            <person name="Shi Y."/>
            <person name="Ning Z."/>
            <person name="Chen S."/>
        </authorList>
    </citation>
    <scope>NUCLEOTIDE SEQUENCE [LARGE SCALE GENOMIC DNA]</scope>
    <source>
        <strain evidence="4">cv. PC099</strain>
    </source>
</reference>
<proteinExistence type="predicted"/>